<dbReference type="InterPro" id="IPR000488">
    <property type="entry name" value="Death_dom"/>
</dbReference>
<dbReference type="CDD" id="cd01670">
    <property type="entry name" value="Death"/>
    <property type="match status" value="2"/>
</dbReference>
<organism evidence="2 3">
    <name type="scientific">Stylophora pistillata</name>
    <name type="common">Smooth cauliflower coral</name>
    <dbReference type="NCBI Taxonomy" id="50429"/>
    <lineage>
        <taxon>Eukaryota</taxon>
        <taxon>Metazoa</taxon>
        <taxon>Cnidaria</taxon>
        <taxon>Anthozoa</taxon>
        <taxon>Hexacorallia</taxon>
        <taxon>Scleractinia</taxon>
        <taxon>Astrocoeniina</taxon>
        <taxon>Pocilloporidae</taxon>
        <taxon>Stylophora</taxon>
    </lineage>
</organism>
<sequence>MIKPHKTHRQQKQEQIKERLGEVGVCRIRRTEENDGISETLGCGFLVRNFAIVPGFPYPRCLISSDKIFPVECNIDKYYLDFKKVDPNALKTIKLKDITKADKVSRNYGLVVIQIDPSEKCKKGDSLFDRLFDVTNEELTPKENDLRCLYVDDAGDSQFSVKSLKLGEPLQSQYVLAEENESPYKSFTEVTRRGDRKPYGAAIVKNDGGGLIIAGALTFSDDDTKTVQPVFFPLPAQGSVSQWNNPSEEGQPLRHTPLVAVATLEQEAVDGLVKSGKIPKDNLPYLAWDIGNEGSWKNFGRCLNLSEGELKCFGSDHGGEYERWYCMLKAWRERDGAYVTLANTLKKHNRTDLFEQYCLEGSDPPTKGPRQPPTDLNLKKLRISEEDHRDISRRVASKRRRLGRALGLGDENLEAIMEDNANDTNEQSFKILQKWMQSNGAKATYDVLAQALYDRTVMLDDVVEDYCVI</sequence>
<keyword evidence="3" id="KW-1185">Reference proteome</keyword>
<dbReference type="EMBL" id="LSMT01000216">
    <property type="protein sequence ID" value="PFX23158.1"/>
    <property type="molecule type" value="Genomic_DNA"/>
</dbReference>
<evidence type="ECO:0000259" key="1">
    <source>
        <dbReference type="PROSITE" id="PS50017"/>
    </source>
</evidence>
<dbReference type="InterPro" id="IPR011029">
    <property type="entry name" value="DEATH-like_dom_sf"/>
</dbReference>
<dbReference type="SUPFAM" id="SSF47986">
    <property type="entry name" value="DEATH domain"/>
    <property type="match status" value="2"/>
</dbReference>
<evidence type="ECO:0000313" key="2">
    <source>
        <dbReference type="EMBL" id="PFX23158.1"/>
    </source>
</evidence>
<reference evidence="3" key="1">
    <citation type="journal article" date="2017" name="bioRxiv">
        <title>Comparative analysis of the genomes of Stylophora pistillata and Acropora digitifera provides evidence for extensive differences between species of corals.</title>
        <authorList>
            <person name="Voolstra C.R."/>
            <person name="Li Y."/>
            <person name="Liew Y.J."/>
            <person name="Baumgarten S."/>
            <person name="Zoccola D."/>
            <person name="Flot J.-F."/>
            <person name="Tambutte S."/>
            <person name="Allemand D."/>
            <person name="Aranda M."/>
        </authorList>
    </citation>
    <scope>NUCLEOTIDE SEQUENCE [LARGE SCALE GENOMIC DNA]</scope>
</reference>
<dbReference type="InterPro" id="IPR016729">
    <property type="entry name" value="FADD"/>
</dbReference>
<name>A0A2B4S3L9_STYPI</name>
<dbReference type="PANTHER" id="PTHR15077">
    <property type="entry name" value="FAS-ASSOCIATING DEATH DOMAIN-CONTAINING PROTEIN FADD"/>
    <property type="match status" value="1"/>
</dbReference>
<dbReference type="AlphaFoldDB" id="A0A2B4S3L9"/>
<feature type="domain" description="Death" evidence="1">
    <location>
        <begin position="295"/>
        <end position="355"/>
    </location>
</feature>
<dbReference type="Gene3D" id="1.10.533.10">
    <property type="entry name" value="Death Domain, Fas"/>
    <property type="match status" value="2"/>
</dbReference>
<gene>
    <name evidence="2" type="ORF">AWC38_SpisGene12316</name>
</gene>
<comment type="caution">
    <text evidence="2">The sequence shown here is derived from an EMBL/GenBank/DDBJ whole genome shotgun (WGS) entry which is preliminary data.</text>
</comment>
<evidence type="ECO:0000313" key="3">
    <source>
        <dbReference type="Proteomes" id="UP000225706"/>
    </source>
</evidence>
<dbReference type="SMART" id="SM00005">
    <property type="entry name" value="DEATH"/>
    <property type="match status" value="2"/>
</dbReference>
<dbReference type="GO" id="GO:0007165">
    <property type="term" value="P:signal transduction"/>
    <property type="evidence" value="ECO:0007669"/>
    <property type="project" value="InterPro"/>
</dbReference>
<dbReference type="Proteomes" id="UP000225706">
    <property type="component" value="Unassembled WGS sequence"/>
</dbReference>
<feature type="domain" description="Death" evidence="1">
    <location>
        <begin position="384"/>
        <end position="452"/>
    </location>
</feature>
<dbReference type="Pfam" id="PF00531">
    <property type="entry name" value="Death"/>
    <property type="match status" value="2"/>
</dbReference>
<protein>
    <recommendedName>
        <fullName evidence="1">Death domain-containing protein</fullName>
    </recommendedName>
</protein>
<dbReference type="PROSITE" id="PS50017">
    <property type="entry name" value="DEATH_DOMAIN"/>
    <property type="match status" value="2"/>
</dbReference>
<accession>A0A2B4S3L9</accession>
<proteinExistence type="predicted"/>
<dbReference type="OrthoDB" id="10567413at2759"/>